<comment type="cofactor">
    <cofactor evidence="2 6">
        <name>a divalent metal cation</name>
        <dbReference type="ChEBI" id="CHEBI:60240"/>
    </cofactor>
</comment>
<evidence type="ECO:0000256" key="1">
    <source>
        <dbReference type="ARBA" id="ARBA00000500"/>
    </source>
</evidence>
<reference evidence="7" key="2">
    <citation type="submission" date="2019-07" db="EMBL/GenBank/DDBJ databases">
        <authorList>
            <person name="Seetharam A."/>
            <person name="Woodhouse M."/>
            <person name="Cannon E."/>
        </authorList>
    </citation>
    <scope>NUCLEOTIDE SEQUENCE [LARGE SCALE GENOMIC DNA]</scope>
    <source>
        <strain evidence="7">cv. B73</strain>
    </source>
</reference>
<dbReference type="OrthoDB" id="411251at2759"/>
<dbReference type="EC" id="3.1.3.12" evidence="6"/>
<protein>
    <recommendedName>
        <fullName evidence="6">Trehalose 6-phosphate phosphatase</fullName>
        <ecNumber evidence="6">3.1.3.12</ecNumber>
    </recommendedName>
</protein>
<name>A0A804QHB1_MAIZE</name>
<sequence length="349" mass="38661">MTKHAAYSSEDVVAAVAAPAPAGRHFTSFQALKGAPLDCKKHAAVDLSASGAAVVGGGPWFESMKASSPRRAADAEHGDWMEKHPSALAQFEPLLAAAKGKQIVMFLDYDGTLSPIVEDPDRAVMSEEMREAVRRVAEHFPTAIVSGRCRDKVLNFVKLTELYYAGSHGMDIQGPAACRQPNHVQQVVHTQAEAAAVHYQAASEFLPVIEEVFRTLTAKMESIAGARVEHNKYCLSVHFRCVREEEWNAVNEEVRSVLREYPNLKLTHGRKVRRHRTCWRFVRPSSGTRARPSSSCSSLLAMLGATTSSRFTSEMIALTRTLSRCSATWGRASESWCPSFLRRRRHPTR</sequence>
<reference evidence="8" key="1">
    <citation type="submission" date="2015-12" db="EMBL/GenBank/DDBJ databases">
        <title>Update maize B73 reference genome by single molecule sequencing technologies.</title>
        <authorList>
            <consortium name="Maize Genome Sequencing Project"/>
            <person name="Ware D."/>
        </authorList>
    </citation>
    <scope>NUCLEOTIDE SEQUENCE [LARGE SCALE GENOMIC DNA]</scope>
    <source>
        <strain evidence="8">cv. B73</strain>
    </source>
</reference>
<dbReference type="FunFam" id="3.40.50.1000:FF:000443">
    <property type="entry name" value="Trehalose 6-phosphate phosphatase RA3"/>
    <property type="match status" value="1"/>
</dbReference>
<dbReference type="GO" id="GO:0005992">
    <property type="term" value="P:trehalose biosynthetic process"/>
    <property type="evidence" value="ECO:0007669"/>
    <property type="project" value="UniProtKB-UniPathway"/>
</dbReference>
<dbReference type="InterPro" id="IPR023214">
    <property type="entry name" value="HAD_sf"/>
</dbReference>
<dbReference type="UniPathway" id="UPA00299"/>
<comment type="similarity">
    <text evidence="4 6">Belongs to the trehalose phosphatase family.</text>
</comment>
<dbReference type="NCBIfam" id="TIGR00685">
    <property type="entry name" value="T6PP"/>
    <property type="match status" value="1"/>
</dbReference>
<keyword evidence="5 6" id="KW-0378">Hydrolase</keyword>
<evidence type="ECO:0000256" key="5">
    <source>
        <dbReference type="ARBA" id="ARBA00022801"/>
    </source>
</evidence>
<gene>
    <name evidence="7" type="primary">LOC732774</name>
</gene>
<dbReference type="GO" id="GO:0004805">
    <property type="term" value="F:trehalose-phosphatase activity"/>
    <property type="evidence" value="ECO:0007669"/>
    <property type="project" value="UniProtKB-EC"/>
</dbReference>
<organism evidence="7 8">
    <name type="scientific">Zea mays</name>
    <name type="common">Maize</name>
    <dbReference type="NCBI Taxonomy" id="4577"/>
    <lineage>
        <taxon>Eukaryota</taxon>
        <taxon>Viridiplantae</taxon>
        <taxon>Streptophyta</taxon>
        <taxon>Embryophyta</taxon>
        <taxon>Tracheophyta</taxon>
        <taxon>Spermatophyta</taxon>
        <taxon>Magnoliopsida</taxon>
        <taxon>Liliopsida</taxon>
        <taxon>Poales</taxon>
        <taxon>Poaceae</taxon>
        <taxon>PACMAD clade</taxon>
        <taxon>Panicoideae</taxon>
        <taxon>Andropogonodae</taxon>
        <taxon>Andropogoneae</taxon>
        <taxon>Tripsacinae</taxon>
        <taxon>Zea</taxon>
    </lineage>
</organism>
<evidence type="ECO:0000313" key="8">
    <source>
        <dbReference type="Proteomes" id="UP000007305"/>
    </source>
</evidence>
<evidence type="ECO:0000256" key="6">
    <source>
        <dbReference type="RuleBase" id="RU361117"/>
    </source>
</evidence>
<dbReference type="AlphaFoldDB" id="A0A804QHB1"/>
<dbReference type="Proteomes" id="UP000007305">
    <property type="component" value="Chromosome 7"/>
</dbReference>
<keyword evidence="8" id="KW-1185">Reference proteome</keyword>
<dbReference type="FunFam" id="3.30.70.1020:FF:000004">
    <property type="entry name" value="Trehalose 6-phosphate phosphatase"/>
    <property type="match status" value="1"/>
</dbReference>
<comment type="pathway">
    <text evidence="3 6">Glycan biosynthesis; trehalose biosynthesis.</text>
</comment>
<dbReference type="InterPro" id="IPR003337">
    <property type="entry name" value="Trehalose_PPase"/>
</dbReference>
<reference evidence="7" key="3">
    <citation type="submission" date="2021-05" db="UniProtKB">
        <authorList>
            <consortium name="EnsemblPlants"/>
        </authorList>
    </citation>
    <scope>IDENTIFICATION</scope>
    <source>
        <strain evidence="7">cv. B73</strain>
    </source>
</reference>
<proteinExistence type="evidence at protein level"/>
<comment type="function">
    <text evidence="6">Removes the phosphate from trehalose 6-phosphate to produce free trehalose.</text>
</comment>
<dbReference type="PANTHER" id="PTHR43768">
    <property type="entry name" value="TREHALOSE 6-PHOSPHATE PHOSPHATASE"/>
    <property type="match status" value="1"/>
</dbReference>
<dbReference type="InterPro" id="IPR044651">
    <property type="entry name" value="OTSB-like"/>
</dbReference>
<dbReference type="EnsemblPlants" id="Zm00001eb327910_T001">
    <property type="protein sequence ID" value="Zm00001eb327910_P001"/>
    <property type="gene ID" value="Zm00001eb327910"/>
</dbReference>
<evidence type="ECO:0007829" key="9">
    <source>
        <dbReference type="PeptideAtlas" id="A0A804QHB1"/>
    </source>
</evidence>
<evidence type="ECO:0000313" key="7">
    <source>
        <dbReference type="EnsemblPlants" id="Zm00001eb327910_P001"/>
    </source>
</evidence>
<dbReference type="Gene3D" id="3.40.50.1000">
    <property type="entry name" value="HAD superfamily/HAD-like"/>
    <property type="match status" value="1"/>
</dbReference>
<dbReference type="Pfam" id="PF02358">
    <property type="entry name" value="Trehalose_PPase"/>
    <property type="match status" value="1"/>
</dbReference>
<evidence type="ECO:0000256" key="3">
    <source>
        <dbReference type="ARBA" id="ARBA00005199"/>
    </source>
</evidence>
<evidence type="ECO:0000256" key="4">
    <source>
        <dbReference type="ARBA" id="ARBA00008770"/>
    </source>
</evidence>
<dbReference type="Gramene" id="Zm00001eb327910_T001">
    <property type="protein sequence ID" value="Zm00001eb327910_P001"/>
    <property type="gene ID" value="Zm00001eb327910"/>
</dbReference>
<evidence type="ECO:0000256" key="2">
    <source>
        <dbReference type="ARBA" id="ARBA00001968"/>
    </source>
</evidence>
<dbReference type="PANTHER" id="PTHR43768:SF34">
    <property type="entry name" value="TREHALOSE 6-PHOSPHATE PHOSPHATASE RA3"/>
    <property type="match status" value="1"/>
</dbReference>
<dbReference type="SUPFAM" id="SSF56784">
    <property type="entry name" value="HAD-like"/>
    <property type="match status" value="1"/>
</dbReference>
<keyword evidence="9" id="KW-1267">Proteomics identification</keyword>
<accession>A0A804QHB1</accession>
<dbReference type="InterPro" id="IPR036412">
    <property type="entry name" value="HAD-like_sf"/>
</dbReference>
<comment type="catalytic activity">
    <reaction evidence="1 6">
        <text>alpha,alpha-trehalose 6-phosphate + H2O = alpha,alpha-trehalose + phosphate</text>
        <dbReference type="Rhea" id="RHEA:23420"/>
        <dbReference type="ChEBI" id="CHEBI:15377"/>
        <dbReference type="ChEBI" id="CHEBI:16551"/>
        <dbReference type="ChEBI" id="CHEBI:43474"/>
        <dbReference type="ChEBI" id="CHEBI:58429"/>
        <dbReference type="EC" id="3.1.3.12"/>
    </reaction>
</comment>